<feature type="transmembrane region" description="Helical" evidence="2">
    <location>
        <begin position="160"/>
        <end position="189"/>
    </location>
</feature>
<feature type="transmembrane region" description="Helical" evidence="2">
    <location>
        <begin position="24"/>
        <end position="45"/>
    </location>
</feature>
<feature type="transmembrane region" description="Helical" evidence="2">
    <location>
        <begin position="219"/>
        <end position="240"/>
    </location>
</feature>
<dbReference type="AlphaFoldDB" id="A0A660SLZ5"/>
<organism evidence="3 4">
    <name type="scientific">candidate division WOR-3 bacterium</name>
    <dbReference type="NCBI Taxonomy" id="2052148"/>
    <lineage>
        <taxon>Bacteria</taxon>
        <taxon>Bacteria division WOR-3</taxon>
    </lineage>
</organism>
<protein>
    <submittedName>
        <fullName evidence="3">Uncharacterized protein</fullName>
    </submittedName>
</protein>
<evidence type="ECO:0000256" key="2">
    <source>
        <dbReference type="SAM" id="Phobius"/>
    </source>
</evidence>
<feature type="compositionally biased region" description="Basic and acidic residues" evidence="1">
    <location>
        <begin position="393"/>
        <end position="406"/>
    </location>
</feature>
<feature type="compositionally biased region" description="Basic residues" evidence="1">
    <location>
        <begin position="383"/>
        <end position="392"/>
    </location>
</feature>
<feature type="transmembrane region" description="Helical" evidence="2">
    <location>
        <begin position="125"/>
        <end position="154"/>
    </location>
</feature>
<keyword evidence="2" id="KW-0472">Membrane</keyword>
<keyword evidence="2" id="KW-1133">Transmembrane helix</keyword>
<feature type="region of interest" description="Disordered" evidence="1">
    <location>
        <begin position="364"/>
        <end position="406"/>
    </location>
</feature>
<name>A0A660SLZ5_UNCW3</name>
<feature type="transmembrane region" description="Helical" evidence="2">
    <location>
        <begin position="321"/>
        <end position="350"/>
    </location>
</feature>
<dbReference type="EMBL" id="QNBE01000002">
    <property type="protein sequence ID" value="RKX71789.1"/>
    <property type="molecule type" value="Genomic_DNA"/>
</dbReference>
<keyword evidence="2" id="KW-0812">Transmembrane</keyword>
<feature type="transmembrane region" description="Helical" evidence="2">
    <location>
        <begin position="75"/>
        <end position="97"/>
    </location>
</feature>
<gene>
    <name evidence="3" type="ORF">DRP53_00455</name>
</gene>
<sequence>MVKLHFNYKDVFRAARLGLSFKKILIQLIGFIIGFLGYDLFAYLAHVSGGWSWVEIWDQFRLCPIYPIGFPWYSWLIWLIGLIWFICVLLITGTAVAKVTYEQLKGDEFYEAKEAFKFALTHGKAVILTPLLIILFILLLVVMGLILSAIGRWIPYFGELFVMLMSIPAFFAAFGIIILLIGTLVSLLYGPAIVATTKSDTFDTLFESFSILQYQTWRLVVYTVLLRVIIGVALFIAGYLSAKAIFLGKGIVGIFMADKLDLLFNNAAHLVRITIPPICPDFVFQKITWTLEKFGMMNLLFPPGYQDVNWAMAIAGFGMGIFYYLIILMVLSYGFAIWWAGTTVIFTVLVMKKDERNLLEEKEEIPPVIEEEKKEEKEEEKPKRRRRTKKKEKKEEERKEEDTSSS</sequence>
<comment type="caution">
    <text evidence="3">The sequence shown here is derived from an EMBL/GenBank/DDBJ whole genome shotgun (WGS) entry which is preliminary data.</text>
</comment>
<evidence type="ECO:0000313" key="4">
    <source>
        <dbReference type="Proteomes" id="UP000268469"/>
    </source>
</evidence>
<feature type="compositionally biased region" description="Basic and acidic residues" evidence="1">
    <location>
        <begin position="370"/>
        <end position="382"/>
    </location>
</feature>
<dbReference type="Proteomes" id="UP000268469">
    <property type="component" value="Unassembled WGS sequence"/>
</dbReference>
<evidence type="ECO:0000256" key="1">
    <source>
        <dbReference type="SAM" id="MobiDB-lite"/>
    </source>
</evidence>
<evidence type="ECO:0000313" key="3">
    <source>
        <dbReference type="EMBL" id="RKX71789.1"/>
    </source>
</evidence>
<proteinExistence type="predicted"/>
<accession>A0A660SLZ5</accession>
<reference evidence="3 4" key="1">
    <citation type="submission" date="2018-06" db="EMBL/GenBank/DDBJ databases">
        <title>Extensive metabolic versatility and redundancy in microbially diverse, dynamic hydrothermal sediments.</title>
        <authorList>
            <person name="Dombrowski N."/>
            <person name="Teske A."/>
            <person name="Baker B.J."/>
        </authorList>
    </citation>
    <scope>NUCLEOTIDE SEQUENCE [LARGE SCALE GENOMIC DNA]</scope>
    <source>
        <strain evidence="3">B36_G15</strain>
    </source>
</reference>